<dbReference type="EMBL" id="JBEDNQ010000012">
    <property type="protein sequence ID" value="MEQ3553901.1"/>
    <property type="molecule type" value="Genomic_DNA"/>
</dbReference>
<name>A0ABV1KHH6_9PSEU</name>
<protein>
    <submittedName>
        <fullName evidence="1">Uncharacterized protein</fullName>
    </submittedName>
</protein>
<dbReference type="RefSeq" id="WP_349300974.1">
    <property type="nucleotide sequence ID" value="NZ_JBEDNQ010000012.1"/>
</dbReference>
<reference evidence="1 2" key="1">
    <citation type="submission" date="2024-03" db="EMBL/GenBank/DDBJ databases">
        <title>Draft genome sequence of Pseudonocardia nematodicida JCM 31783.</title>
        <authorList>
            <person name="Butdee W."/>
            <person name="Duangmal K."/>
        </authorList>
    </citation>
    <scope>NUCLEOTIDE SEQUENCE [LARGE SCALE GENOMIC DNA]</scope>
    <source>
        <strain evidence="1 2">JCM 31783</strain>
    </source>
</reference>
<proteinExistence type="predicted"/>
<gene>
    <name evidence="1" type="ORF">WIS52_25790</name>
</gene>
<dbReference type="Proteomes" id="UP001494902">
    <property type="component" value="Unassembled WGS sequence"/>
</dbReference>
<keyword evidence="2" id="KW-1185">Reference proteome</keyword>
<evidence type="ECO:0000313" key="2">
    <source>
        <dbReference type="Proteomes" id="UP001494902"/>
    </source>
</evidence>
<evidence type="ECO:0000313" key="1">
    <source>
        <dbReference type="EMBL" id="MEQ3553901.1"/>
    </source>
</evidence>
<sequence length="95" mass="10225">MSAKSDSRLAEFLRRVLNGDNDVAPADVVFGPGAVTEMQESIALQFAASVRELGYIEPAGGAAGDLGRVRVTSQGREWLEGYDGRSRTLHPRFSS</sequence>
<comment type="caution">
    <text evidence="1">The sequence shown here is derived from an EMBL/GenBank/DDBJ whole genome shotgun (WGS) entry which is preliminary data.</text>
</comment>
<accession>A0ABV1KHH6</accession>
<organism evidence="1 2">
    <name type="scientific">Pseudonocardia nematodicida</name>
    <dbReference type="NCBI Taxonomy" id="1206997"/>
    <lineage>
        <taxon>Bacteria</taxon>
        <taxon>Bacillati</taxon>
        <taxon>Actinomycetota</taxon>
        <taxon>Actinomycetes</taxon>
        <taxon>Pseudonocardiales</taxon>
        <taxon>Pseudonocardiaceae</taxon>
        <taxon>Pseudonocardia</taxon>
    </lineage>
</organism>